<feature type="signal peptide" evidence="2">
    <location>
        <begin position="1"/>
        <end position="20"/>
    </location>
</feature>
<feature type="region of interest" description="Disordered" evidence="1">
    <location>
        <begin position="406"/>
        <end position="444"/>
    </location>
</feature>
<organism evidence="3">
    <name type="scientific">Lepeophtheirus salmonis</name>
    <name type="common">Salmon louse</name>
    <name type="synonym">Caligus salmonis</name>
    <dbReference type="NCBI Taxonomy" id="72036"/>
    <lineage>
        <taxon>Eukaryota</taxon>
        <taxon>Metazoa</taxon>
        <taxon>Ecdysozoa</taxon>
        <taxon>Arthropoda</taxon>
        <taxon>Crustacea</taxon>
        <taxon>Multicrustacea</taxon>
        <taxon>Hexanauplia</taxon>
        <taxon>Copepoda</taxon>
        <taxon>Siphonostomatoida</taxon>
        <taxon>Caligidae</taxon>
        <taxon>Lepeophtheirus</taxon>
    </lineage>
</organism>
<evidence type="ECO:0000256" key="2">
    <source>
        <dbReference type="SAM" id="SignalP"/>
    </source>
</evidence>
<proteinExistence type="predicted"/>
<feature type="chain" id="PRO_5005488672" evidence="2">
    <location>
        <begin position="21"/>
        <end position="444"/>
    </location>
</feature>
<reference evidence="3" key="1">
    <citation type="submission" date="2014-05" db="EMBL/GenBank/DDBJ databases">
        <authorList>
            <person name="Chronopoulou M."/>
        </authorList>
    </citation>
    <scope>NUCLEOTIDE SEQUENCE</scope>
    <source>
        <tissue evidence="3">Whole organism</tissue>
    </source>
</reference>
<feature type="compositionally biased region" description="Basic and acidic residues" evidence="1">
    <location>
        <begin position="427"/>
        <end position="444"/>
    </location>
</feature>
<keyword evidence="2" id="KW-0732">Signal</keyword>
<feature type="compositionally biased region" description="Basic residues" evidence="1">
    <location>
        <begin position="411"/>
        <end position="426"/>
    </location>
</feature>
<accession>A0A0K2UER8</accession>
<protein>
    <submittedName>
        <fullName evidence="3">Uncharacterized protein</fullName>
    </submittedName>
</protein>
<sequence length="444" mass="52532">MLIIPLYLLLLHSTFVVSRSAFYFSNRSPYLRRSGSSGSNNYYVTPSPASTPTPPSPSPLLSNNIIYSFSPLDEETMKKYGHRNTRDTEWPAESEEDRRLLEKFSNPNFKEEPSCHELKRMWKIARKMQLRDTTRDNRPFFYNTVTSPKLDLQDEDDLNKEESNALLFTSPKKMKTDRRRLSVIPSRSSTESIQNDDDEDENKSRVYGKISQYQPTTKVHDPTNDIYNILRSRKERQINHLRSLRMRANQNEIPNYGNIRYYDAPSKSSPSSFMDKLRSKLRDDKGLPTLSSSSSNDERSSNEFDGFITQEEPSITQSPRPFEKLRLQLLSGDKENDDDRMVAFDSIKNKLLNKSIKQRMIDQSSRGIRRKNSKKRRKNLIQLMKIREAELRREYLRNLYERITDEEEKRRRNRKNRRNGRHKTMRRMQDLRKSNEGVIKYEEE</sequence>
<feature type="region of interest" description="Disordered" evidence="1">
    <location>
        <begin position="163"/>
        <end position="207"/>
    </location>
</feature>
<evidence type="ECO:0000256" key="1">
    <source>
        <dbReference type="SAM" id="MobiDB-lite"/>
    </source>
</evidence>
<dbReference type="AlphaFoldDB" id="A0A0K2UER8"/>
<dbReference type="EMBL" id="HACA01018835">
    <property type="protein sequence ID" value="CDW36196.1"/>
    <property type="molecule type" value="Transcribed_RNA"/>
</dbReference>
<name>A0A0K2UER8_LEPSM</name>
<feature type="region of interest" description="Disordered" evidence="1">
    <location>
        <begin position="281"/>
        <end position="302"/>
    </location>
</feature>
<evidence type="ECO:0000313" key="3">
    <source>
        <dbReference type="EMBL" id="CDW36196.1"/>
    </source>
</evidence>